<proteinExistence type="predicted"/>
<organism evidence="2 3">
    <name type="scientific">Abrus precatorius</name>
    <name type="common">Indian licorice</name>
    <name type="synonym">Glycine abrus</name>
    <dbReference type="NCBI Taxonomy" id="3816"/>
    <lineage>
        <taxon>Eukaryota</taxon>
        <taxon>Viridiplantae</taxon>
        <taxon>Streptophyta</taxon>
        <taxon>Embryophyta</taxon>
        <taxon>Tracheophyta</taxon>
        <taxon>Spermatophyta</taxon>
        <taxon>Magnoliopsida</taxon>
        <taxon>eudicotyledons</taxon>
        <taxon>Gunneridae</taxon>
        <taxon>Pentapetalae</taxon>
        <taxon>rosids</taxon>
        <taxon>fabids</taxon>
        <taxon>Fabales</taxon>
        <taxon>Fabaceae</taxon>
        <taxon>Papilionoideae</taxon>
        <taxon>50 kb inversion clade</taxon>
        <taxon>NPAAA clade</taxon>
        <taxon>indigoferoid/millettioid clade</taxon>
        <taxon>Abreae</taxon>
        <taxon>Abrus</taxon>
    </lineage>
</organism>
<gene>
    <name evidence="3" type="primary">LOC113857653</name>
</gene>
<reference evidence="2" key="1">
    <citation type="journal article" date="2019" name="Toxins">
        <title>Detection of Abrin-Like and Prepropulchellin-Like Toxin Genes and Transcripts Using Whole Genome Sequencing and Full-Length Transcript Sequencing of Abrus precatorius.</title>
        <authorList>
            <person name="Hovde B.T."/>
            <person name="Daligault H.E."/>
            <person name="Hanschen E.R."/>
            <person name="Kunde Y.A."/>
            <person name="Johnson M.B."/>
            <person name="Starkenburg S.R."/>
            <person name="Johnson S.L."/>
        </authorList>
    </citation>
    <scope>NUCLEOTIDE SEQUENCE [LARGE SCALE GENOMIC DNA]</scope>
</reference>
<dbReference type="KEGG" id="aprc:113857653"/>
<dbReference type="Proteomes" id="UP000694853">
    <property type="component" value="Unplaced"/>
</dbReference>
<accession>A0A8B8KTN7</accession>
<name>A0A8B8KTN7_ABRPR</name>
<keyword evidence="2" id="KW-1185">Reference proteome</keyword>
<dbReference type="RefSeq" id="XP_027345954.1">
    <property type="nucleotide sequence ID" value="XM_027490153.1"/>
</dbReference>
<dbReference type="GeneID" id="113857653"/>
<evidence type="ECO:0000256" key="1">
    <source>
        <dbReference type="SAM" id="MobiDB-lite"/>
    </source>
</evidence>
<feature type="region of interest" description="Disordered" evidence="1">
    <location>
        <begin position="75"/>
        <end position="144"/>
    </location>
</feature>
<feature type="compositionally biased region" description="Pro residues" evidence="1">
    <location>
        <begin position="81"/>
        <end position="91"/>
    </location>
</feature>
<evidence type="ECO:0000313" key="2">
    <source>
        <dbReference type="Proteomes" id="UP000694853"/>
    </source>
</evidence>
<protein>
    <submittedName>
        <fullName evidence="3">Basic proline-rich protein-like</fullName>
    </submittedName>
</protein>
<sequence>MNGVWRRVDHQQLVTFALCALDALDKAHHLHLDTMRYDYSSEKAKSIIIHSPPPSPPQESPAKRLKIFIDKGKTVINLDPEPTPPPSPSPAPELKDVEVIESSIRPTPRHLPQIRAPPPDEAGPSIRRPSPPPPASRSLSPTII</sequence>
<reference evidence="3" key="2">
    <citation type="submission" date="2025-08" db="UniProtKB">
        <authorList>
            <consortium name="RefSeq"/>
        </authorList>
    </citation>
    <scope>IDENTIFICATION</scope>
    <source>
        <tissue evidence="3">Young leaves</tissue>
    </source>
</reference>
<dbReference type="AlphaFoldDB" id="A0A8B8KTN7"/>
<evidence type="ECO:0000313" key="3">
    <source>
        <dbReference type="RefSeq" id="XP_027345954.1"/>
    </source>
</evidence>